<reference evidence="2" key="2">
    <citation type="submission" date="2015-01" db="EMBL/GenBank/DDBJ databases">
        <title>Evolutionary Origins and Diversification of the Mycorrhizal Mutualists.</title>
        <authorList>
            <consortium name="DOE Joint Genome Institute"/>
            <consortium name="Mycorrhizal Genomics Consortium"/>
            <person name="Kohler A."/>
            <person name="Kuo A."/>
            <person name="Nagy L.G."/>
            <person name="Floudas D."/>
            <person name="Copeland A."/>
            <person name="Barry K.W."/>
            <person name="Cichocki N."/>
            <person name="Veneault-Fourrey C."/>
            <person name="LaButti K."/>
            <person name="Lindquist E.A."/>
            <person name="Lipzen A."/>
            <person name="Lundell T."/>
            <person name="Morin E."/>
            <person name="Murat C."/>
            <person name="Riley R."/>
            <person name="Ohm R."/>
            <person name="Sun H."/>
            <person name="Tunlid A."/>
            <person name="Henrissat B."/>
            <person name="Grigoriev I.V."/>
            <person name="Hibbett D.S."/>
            <person name="Martin F."/>
        </authorList>
    </citation>
    <scope>NUCLEOTIDE SEQUENCE [LARGE SCALE GENOMIC DNA]</scope>
    <source>
        <strain evidence="2">LaAM-08-1</strain>
    </source>
</reference>
<accession>A0A0C9XDR3</accession>
<dbReference type="HOGENOM" id="CLU_1938518_0_0_1"/>
<reference evidence="1 2" key="1">
    <citation type="submission" date="2014-04" db="EMBL/GenBank/DDBJ databases">
        <authorList>
            <consortium name="DOE Joint Genome Institute"/>
            <person name="Kuo A."/>
            <person name="Kohler A."/>
            <person name="Nagy L.G."/>
            <person name="Floudas D."/>
            <person name="Copeland A."/>
            <person name="Barry K.W."/>
            <person name="Cichocki N."/>
            <person name="Veneault-Fourrey C."/>
            <person name="LaButti K."/>
            <person name="Lindquist E.A."/>
            <person name="Lipzen A."/>
            <person name="Lundell T."/>
            <person name="Morin E."/>
            <person name="Murat C."/>
            <person name="Sun H."/>
            <person name="Tunlid A."/>
            <person name="Henrissat B."/>
            <person name="Grigoriev I.V."/>
            <person name="Hibbett D.S."/>
            <person name="Martin F."/>
            <person name="Nordberg H.P."/>
            <person name="Cantor M.N."/>
            <person name="Hua S.X."/>
        </authorList>
    </citation>
    <scope>NUCLEOTIDE SEQUENCE [LARGE SCALE GENOMIC DNA]</scope>
    <source>
        <strain evidence="1 2">LaAM-08-1</strain>
    </source>
</reference>
<proteinExistence type="predicted"/>
<sequence length="130" mass="15017">MRGLGIYRGMLGIVRRLWGDMRRRLGGGRKRWRRGRRRLSGGSERVAELKQVIDEREQALDQRGSELENVLSGLKSSRKKWKRVLLDLVVSPRPLRHLVRIHGPLLFFGRRGSYLVLVDIGVRAVVLKVL</sequence>
<protein>
    <submittedName>
        <fullName evidence="1">Uncharacterized protein</fullName>
    </submittedName>
</protein>
<name>A0A0C9XDR3_9AGAR</name>
<evidence type="ECO:0000313" key="1">
    <source>
        <dbReference type="EMBL" id="KIK02971.1"/>
    </source>
</evidence>
<gene>
    <name evidence="1" type="ORF">K443DRAFT_502696</name>
</gene>
<evidence type="ECO:0000313" key="2">
    <source>
        <dbReference type="Proteomes" id="UP000054477"/>
    </source>
</evidence>
<keyword evidence="2" id="KW-1185">Reference proteome</keyword>
<organism evidence="1 2">
    <name type="scientific">Laccaria amethystina LaAM-08-1</name>
    <dbReference type="NCBI Taxonomy" id="1095629"/>
    <lineage>
        <taxon>Eukaryota</taxon>
        <taxon>Fungi</taxon>
        <taxon>Dikarya</taxon>
        <taxon>Basidiomycota</taxon>
        <taxon>Agaricomycotina</taxon>
        <taxon>Agaricomycetes</taxon>
        <taxon>Agaricomycetidae</taxon>
        <taxon>Agaricales</taxon>
        <taxon>Agaricineae</taxon>
        <taxon>Hydnangiaceae</taxon>
        <taxon>Laccaria</taxon>
    </lineage>
</organism>
<dbReference type="Proteomes" id="UP000054477">
    <property type="component" value="Unassembled WGS sequence"/>
</dbReference>
<dbReference type="AlphaFoldDB" id="A0A0C9XDR3"/>
<dbReference type="EMBL" id="KN838585">
    <property type="protein sequence ID" value="KIK02971.1"/>
    <property type="molecule type" value="Genomic_DNA"/>
</dbReference>